<keyword evidence="1" id="KW-0812">Transmembrane</keyword>
<protein>
    <submittedName>
        <fullName evidence="2">Membrane protein</fullName>
    </submittedName>
</protein>
<sequence length="235" mass="23689">MGVLAAAGWAALAAFSLVIGAWLAYRPTPVPPSRVGMVMGFGSGAMLAAIAYELVPTGFHQDVLLFSAFGLGAVVFFTADAVVAGRRSMGAASAERSLVIGALLDGVPESLVLGVGVAMGGEVAVAFLVAVFVSNLPEALGATAAMRAHGHTKAQAYRVWWTIVAASALAASLGYLAYRVVPRADGGYVEAFAAGAVLTMLADSMIPEAYRQGGKATGLLAVLGFAVAGALSALD</sequence>
<organism evidence="2 3">
    <name type="scientific">Catellatospora coxensis</name>
    <dbReference type="NCBI Taxonomy" id="310354"/>
    <lineage>
        <taxon>Bacteria</taxon>
        <taxon>Bacillati</taxon>
        <taxon>Actinomycetota</taxon>
        <taxon>Actinomycetes</taxon>
        <taxon>Micromonosporales</taxon>
        <taxon>Micromonosporaceae</taxon>
        <taxon>Catellatospora</taxon>
    </lineage>
</organism>
<keyword evidence="1" id="KW-0472">Membrane</keyword>
<dbReference type="AlphaFoldDB" id="A0A8J3P990"/>
<gene>
    <name evidence="2" type="ORF">Cco03nite_57010</name>
</gene>
<evidence type="ECO:0000313" key="2">
    <source>
        <dbReference type="EMBL" id="GIG09001.1"/>
    </source>
</evidence>
<evidence type="ECO:0000313" key="3">
    <source>
        <dbReference type="Proteomes" id="UP000630887"/>
    </source>
</evidence>
<feature type="transmembrane region" description="Helical" evidence="1">
    <location>
        <begin position="64"/>
        <end position="85"/>
    </location>
</feature>
<name>A0A8J3P990_9ACTN</name>
<accession>A0A8J3P990</accession>
<keyword evidence="1" id="KW-1133">Transmembrane helix</keyword>
<dbReference type="RefSeq" id="WP_203695483.1">
    <property type="nucleotide sequence ID" value="NZ_BAAALC010000058.1"/>
</dbReference>
<evidence type="ECO:0000256" key="1">
    <source>
        <dbReference type="SAM" id="Phobius"/>
    </source>
</evidence>
<feature type="transmembrane region" description="Helical" evidence="1">
    <location>
        <begin position="6"/>
        <end position="23"/>
    </location>
</feature>
<feature type="transmembrane region" description="Helical" evidence="1">
    <location>
        <begin position="159"/>
        <end position="181"/>
    </location>
</feature>
<feature type="transmembrane region" description="Helical" evidence="1">
    <location>
        <begin position="218"/>
        <end position="234"/>
    </location>
</feature>
<reference evidence="2 3" key="1">
    <citation type="submission" date="2021-01" db="EMBL/GenBank/DDBJ databases">
        <title>Whole genome shotgun sequence of Catellatospora coxensis NBRC 107359.</title>
        <authorList>
            <person name="Komaki H."/>
            <person name="Tamura T."/>
        </authorList>
    </citation>
    <scope>NUCLEOTIDE SEQUENCE [LARGE SCALE GENOMIC DNA]</scope>
    <source>
        <strain evidence="2 3">NBRC 107359</strain>
    </source>
</reference>
<feature type="transmembrane region" description="Helical" evidence="1">
    <location>
        <begin position="187"/>
        <end position="206"/>
    </location>
</feature>
<feature type="transmembrane region" description="Helical" evidence="1">
    <location>
        <begin position="35"/>
        <end position="52"/>
    </location>
</feature>
<comment type="caution">
    <text evidence="2">The sequence shown here is derived from an EMBL/GenBank/DDBJ whole genome shotgun (WGS) entry which is preliminary data.</text>
</comment>
<dbReference type="Proteomes" id="UP000630887">
    <property type="component" value="Unassembled WGS sequence"/>
</dbReference>
<dbReference type="EMBL" id="BONI01000056">
    <property type="protein sequence ID" value="GIG09001.1"/>
    <property type="molecule type" value="Genomic_DNA"/>
</dbReference>
<proteinExistence type="predicted"/>
<keyword evidence="3" id="KW-1185">Reference proteome</keyword>